<name>A0A0B6Z850_9EUPU</name>
<reference evidence="1" key="1">
    <citation type="submission" date="2014-12" db="EMBL/GenBank/DDBJ databases">
        <title>Insight into the proteome of Arion vulgaris.</title>
        <authorList>
            <person name="Aradska J."/>
            <person name="Bulat T."/>
            <person name="Smidak R."/>
            <person name="Sarate P."/>
            <person name="Gangsoo J."/>
            <person name="Sialana F."/>
            <person name="Bilban M."/>
            <person name="Lubec G."/>
        </authorList>
    </citation>
    <scope>NUCLEOTIDE SEQUENCE</scope>
    <source>
        <tissue evidence="1">Skin</tissue>
    </source>
</reference>
<gene>
    <name evidence="1" type="primary">ORF50673</name>
</gene>
<feature type="non-terminal residue" evidence="1">
    <location>
        <position position="1"/>
    </location>
</feature>
<feature type="non-terminal residue" evidence="1">
    <location>
        <position position="159"/>
    </location>
</feature>
<evidence type="ECO:0000313" key="1">
    <source>
        <dbReference type="EMBL" id="CEK64121.1"/>
    </source>
</evidence>
<organism evidence="1">
    <name type="scientific">Arion vulgaris</name>
    <dbReference type="NCBI Taxonomy" id="1028688"/>
    <lineage>
        <taxon>Eukaryota</taxon>
        <taxon>Metazoa</taxon>
        <taxon>Spiralia</taxon>
        <taxon>Lophotrochozoa</taxon>
        <taxon>Mollusca</taxon>
        <taxon>Gastropoda</taxon>
        <taxon>Heterobranchia</taxon>
        <taxon>Euthyneura</taxon>
        <taxon>Panpulmonata</taxon>
        <taxon>Eupulmonata</taxon>
        <taxon>Stylommatophora</taxon>
        <taxon>Helicina</taxon>
        <taxon>Arionoidea</taxon>
        <taxon>Arionidae</taxon>
        <taxon>Arion</taxon>
    </lineage>
</organism>
<dbReference type="AlphaFoldDB" id="A0A0B6Z850"/>
<dbReference type="EMBL" id="HACG01017256">
    <property type="protein sequence ID" value="CEK64121.1"/>
    <property type="molecule type" value="Transcribed_RNA"/>
</dbReference>
<protein>
    <submittedName>
        <fullName evidence="1">Uncharacterized protein</fullName>
    </submittedName>
</protein>
<proteinExistence type="predicted"/>
<sequence length="159" mass="18337">FVNRLDSFIPGLQSYLDNNITAIRNFFGSPVCKNTIFLLKNTLPLRQQFGNSFANLNESVCDQVSDFLGGNTSANLYTWRQALNNTHNLISNIAPYFQCFNLNKFVGYPNQSLLEKESLNNIDHNTFWSAIFFEEFDEDKVDLPSIIKYKIRMDTDKVD</sequence>
<accession>A0A0B6Z850</accession>